<keyword evidence="1" id="KW-0812">Transmembrane</keyword>
<comment type="caution">
    <text evidence="2">The sequence shown here is derived from an EMBL/GenBank/DDBJ whole genome shotgun (WGS) entry which is preliminary data.</text>
</comment>
<keyword evidence="1" id="KW-1133">Transmembrane helix</keyword>
<dbReference type="EMBL" id="JADKGY010000035">
    <property type="protein sequence ID" value="MBK9985391.1"/>
    <property type="molecule type" value="Genomic_DNA"/>
</dbReference>
<evidence type="ECO:0000256" key="1">
    <source>
        <dbReference type="SAM" id="Phobius"/>
    </source>
</evidence>
<protein>
    <submittedName>
        <fullName evidence="2">Uncharacterized protein</fullName>
    </submittedName>
</protein>
<organism evidence="2 3">
    <name type="scientific">Candidatus Opimibacter skivensis</name>
    <dbReference type="NCBI Taxonomy" id="2982028"/>
    <lineage>
        <taxon>Bacteria</taxon>
        <taxon>Pseudomonadati</taxon>
        <taxon>Bacteroidota</taxon>
        <taxon>Saprospiria</taxon>
        <taxon>Saprospirales</taxon>
        <taxon>Saprospiraceae</taxon>
        <taxon>Candidatus Opimibacter</taxon>
    </lineage>
</organism>
<keyword evidence="1" id="KW-0472">Membrane</keyword>
<dbReference type="AlphaFoldDB" id="A0A9D7XSV1"/>
<name>A0A9D7XSV1_9BACT</name>
<evidence type="ECO:0000313" key="3">
    <source>
        <dbReference type="Proteomes" id="UP000808337"/>
    </source>
</evidence>
<proteinExistence type="predicted"/>
<gene>
    <name evidence="2" type="ORF">IPP15_24130</name>
</gene>
<dbReference type="Proteomes" id="UP000808337">
    <property type="component" value="Unassembled WGS sequence"/>
</dbReference>
<feature type="transmembrane region" description="Helical" evidence="1">
    <location>
        <begin position="6"/>
        <end position="28"/>
    </location>
</feature>
<accession>A0A9D7XSV1</accession>
<reference evidence="2 3" key="1">
    <citation type="submission" date="2020-10" db="EMBL/GenBank/DDBJ databases">
        <title>Connecting structure to function with the recovery of over 1000 high-quality activated sludge metagenome-assembled genomes encoding full-length rRNA genes using long-read sequencing.</title>
        <authorList>
            <person name="Singleton C.M."/>
            <person name="Petriglieri F."/>
            <person name="Kristensen J.M."/>
            <person name="Kirkegaard R.H."/>
            <person name="Michaelsen T.Y."/>
            <person name="Andersen M.H."/>
            <person name="Karst S.M."/>
            <person name="Dueholm M.S."/>
            <person name="Nielsen P.H."/>
            <person name="Albertsen M."/>
        </authorList>
    </citation>
    <scope>NUCLEOTIDE SEQUENCE [LARGE SCALE GENOMIC DNA]</scope>
    <source>
        <strain evidence="2">Ribe_18-Q3-R11-54_MAXAC.273</strain>
    </source>
</reference>
<sequence>MSLDQISSLITITAIVLAGAWTLFRFGISREQFPKLQFDLNLIQLGISRDKHIVELVAMITNKGIARQYIHDFRFNILTFDDNTPFDTSDIKIEKRLKFNKFNMGTGPDSKGELKWIDTKYPVFVDGGISREFRYVVALDYDVRFVMIYSKFDHESKRWWMDRSEHYRISKTFGIT</sequence>
<evidence type="ECO:0000313" key="2">
    <source>
        <dbReference type="EMBL" id="MBK9985391.1"/>
    </source>
</evidence>